<evidence type="ECO:0000313" key="4">
    <source>
        <dbReference type="Proteomes" id="UP000076738"/>
    </source>
</evidence>
<keyword evidence="4" id="KW-1185">Reference proteome</keyword>
<dbReference type="InterPro" id="IPR000073">
    <property type="entry name" value="AB_hydrolase_1"/>
</dbReference>
<sequence length="366" mass="41542">MSMRRPIPLVRQLSTSAASPHAVKLKPSAPRDRQTLVLPSGRVLGFAEYGNPTGFPLFYFHGFPSSRLEGHIMDDVGQKHDLRILSLDRPGFGLSTFQPRRCIVDWPADVEAFADHARLGRFAVLGASGGGPYALACARSLPPDRLAGVGLLSSAAPWAAGPQYLRPLARKLRWWTRYFPGPFRLVADPFWWMIRRAMKTEPGQAQWADDVLQAMVDGIKKVVQEDVPLKNRAVSSPDKTAAQRREEQMEILGDLSEAFAQGSRACVQEHQLITNDWGFPWHEVTYPIKMWHGVRDRNAPIQMIRYMAHRLPNCELFEYDRGHFDMHLFMGQILDQLVRRKESKKERKRRLSLSLGSQPVLPESSR</sequence>
<dbReference type="PANTHER" id="PTHR45763">
    <property type="entry name" value="HYDROLASE, ALPHA/BETA FOLD FAMILY PROTEIN, EXPRESSED-RELATED"/>
    <property type="match status" value="1"/>
</dbReference>
<protein>
    <submittedName>
        <fullName evidence="3">Alpha/beta-hydrolase</fullName>
    </submittedName>
</protein>
<evidence type="ECO:0000313" key="3">
    <source>
        <dbReference type="EMBL" id="KZO97519.1"/>
    </source>
</evidence>
<dbReference type="STRING" id="1330018.A0A167NAQ3"/>
<dbReference type="Proteomes" id="UP000076738">
    <property type="component" value="Unassembled WGS sequence"/>
</dbReference>
<dbReference type="PANTHER" id="PTHR45763:SF46">
    <property type="entry name" value="AB HYDROLASE-1 DOMAIN-CONTAINING PROTEIN"/>
    <property type="match status" value="1"/>
</dbReference>
<dbReference type="AlphaFoldDB" id="A0A167NAQ3"/>
<accession>A0A167NAQ3</accession>
<dbReference type="Gene3D" id="3.40.50.1820">
    <property type="entry name" value="alpha/beta hydrolase"/>
    <property type="match status" value="1"/>
</dbReference>
<dbReference type="OrthoDB" id="294702at2759"/>
<evidence type="ECO:0000256" key="1">
    <source>
        <dbReference type="SAM" id="MobiDB-lite"/>
    </source>
</evidence>
<reference evidence="3 4" key="1">
    <citation type="journal article" date="2016" name="Mol. Biol. Evol.">
        <title>Comparative Genomics of Early-Diverging Mushroom-Forming Fungi Provides Insights into the Origins of Lignocellulose Decay Capabilities.</title>
        <authorList>
            <person name="Nagy L.G."/>
            <person name="Riley R."/>
            <person name="Tritt A."/>
            <person name="Adam C."/>
            <person name="Daum C."/>
            <person name="Floudas D."/>
            <person name="Sun H."/>
            <person name="Yadav J.S."/>
            <person name="Pangilinan J."/>
            <person name="Larsson K.H."/>
            <person name="Matsuura K."/>
            <person name="Barry K."/>
            <person name="Labutti K."/>
            <person name="Kuo R."/>
            <person name="Ohm R.A."/>
            <person name="Bhattacharya S.S."/>
            <person name="Shirouzu T."/>
            <person name="Yoshinaga Y."/>
            <person name="Martin F.M."/>
            <person name="Grigoriev I.V."/>
            <person name="Hibbett D.S."/>
        </authorList>
    </citation>
    <scope>NUCLEOTIDE SEQUENCE [LARGE SCALE GENOMIC DNA]</scope>
    <source>
        <strain evidence="3 4">TUFC12733</strain>
    </source>
</reference>
<dbReference type="GO" id="GO:0016787">
    <property type="term" value="F:hydrolase activity"/>
    <property type="evidence" value="ECO:0007669"/>
    <property type="project" value="UniProtKB-KW"/>
</dbReference>
<proteinExistence type="predicted"/>
<dbReference type="SUPFAM" id="SSF53474">
    <property type="entry name" value="alpha/beta-Hydrolases"/>
    <property type="match status" value="1"/>
</dbReference>
<organism evidence="3 4">
    <name type="scientific">Calocera viscosa (strain TUFC12733)</name>
    <dbReference type="NCBI Taxonomy" id="1330018"/>
    <lineage>
        <taxon>Eukaryota</taxon>
        <taxon>Fungi</taxon>
        <taxon>Dikarya</taxon>
        <taxon>Basidiomycota</taxon>
        <taxon>Agaricomycotina</taxon>
        <taxon>Dacrymycetes</taxon>
        <taxon>Dacrymycetales</taxon>
        <taxon>Dacrymycetaceae</taxon>
        <taxon>Calocera</taxon>
    </lineage>
</organism>
<feature type="domain" description="AB hydrolase-1" evidence="2">
    <location>
        <begin position="56"/>
        <end position="326"/>
    </location>
</feature>
<keyword evidence="3" id="KW-0378">Hydrolase</keyword>
<evidence type="ECO:0000259" key="2">
    <source>
        <dbReference type="Pfam" id="PF00561"/>
    </source>
</evidence>
<name>A0A167NAQ3_CALVF</name>
<gene>
    <name evidence="3" type="ORF">CALVIDRAFT_71020</name>
</gene>
<feature type="region of interest" description="Disordered" evidence="1">
    <location>
        <begin position="347"/>
        <end position="366"/>
    </location>
</feature>
<dbReference type="Pfam" id="PF00561">
    <property type="entry name" value="Abhydrolase_1"/>
    <property type="match status" value="1"/>
</dbReference>
<dbReference type="EMBL" id="KV417279">
    <property type="protein sequence ID" value="KZO97519.1"/>
    <property type="molecule type" value="Genomic_DNA"/>
</dbReference>
<dbReference type="InterPro" id="IPR029058">
    <property type="entry name" value="AB_hydrolase_fold"/>
</dbReference>